<protein>
    <submittedName>
        <fullName evidence="1">Uncharacterized protein</fullName>
    </submittedName>
</protein>
<sequence>MPASFLADAYKQEQDAEKAAAFVDEYLSEESLSGPILQEEISSFFPIIATDLAQTSMETTAGDHVERLKCLATALDKAGKNTIEGALSGPLGESAMGMTGTAQLVTTLAHDDAFSAAAGVLGAHNFTLRMLARKGVKAKAVCEHYIDKRLSDLLLDVFEFDHEELQGSIVETVCIMHSLYASESDTPLHLAEEGEVWALSPLPRLLVAHPQHLLFCSLLVGRLNESNDCTEELALFLLSLLSSEEGWGCFYSNDLAVAMDVLVRIVIDISDDIDTLMPSDEKRRTGANTTYSNKKSRRRHQTLLLACTTIVQKGEKEIWQRYASDLLHFLGDAEKDEKWDRASKVVAEKALERVGQRLKLQ</sequence>
<dbReference type="EMBL" id="HBIB01000482">
    <property type="protein sequence ID" value="CAE0238167.1"/>
    <property type="molecule type" value="Transcribed_RNA"/>
</dbReference>
<accession>A0A7S3CV69</accession>
<evidence type="ECO:0000313" key="1">
    <source>
        <dbReference type="EMBL" id="CAE0238167.1"/>
    </source>
</evidence>
<organism evidence="1">
    <name type="scientific">Palpitomonas bilix</name>
    <dbReference type="NCBI Taxonomy" id="652834"/>
    <lineage>
        <taxon>Eukaryota</taxon>
        <taxon>Eukaryota incertae sedis</taxon>
    </lineage>
</organism>
<proteinExistence type="predicted"/>
<reference evidence="1" key="1">
    <citation type="submission" date="2021-01" db="EMBL/GenBank/DDBJ databases">
        <authorList>
            <person name="Corre E."/>
            <person name="Pelletier E."/>
            <person name="Niang G."/>
            <person name="Scheremetjew M."/>
            <person name="Finn R."/>
            <person name="Kale V."/>
            <person name="Holt S."/>
            <person name="Cochrane G."/>
            <person name="Meng A."/>
            <person name="Brown T."/>
            <person name="Cohen L."/>
        </authorList>
    </citation>
    <scope>NUCLEOTIDE SEQUENCE</scope>
    <source>
        <strain evidence="1">NIES-2562</strain>
    </source>
</reference>
<name>A0A7S3CV69_9EUKA</name>
<dbReference type="AlphaFoldDB" id="A0A7S3CV69"/>
<gene>
    <name evidence="1" type="ORF">PBIL07802_LOCUS308</name>
</gene>